<proteinExistence type="inferred from homology"/>
<dbReference type="Proteomes" id="UP001055156">
    <property type="component" value="Unassembled WGS sequence"/>
</dbReference>
<evidence type="ECO:0000313" key="11">
    <source>
        <dbReference type="Proteomes" id="UP001055156"/>
    </source>
</evidence>
<dbReference type="PRINTS" id="PR00758">
    <property type="entry name" value="ARSENICPUMP"/>
</dbReference>
<accession>A0ABQ4T9R5</accession>
<feature type="transmembrane region" description="Helical" evidence="8">
    <location>
        <begin position="251"/>
        <end position="269"/>
    </location>
</feature>
<feature type="transmembrane region" description="Helical" evidence="8">
    <location>
        <begin position="400"/>
        <end position="422"/>
    </location>
</feature>
<evidence type="ECO:0000256" key="8">
    <source>
        <dbReference type="SAM" id="Phobius"/>
    </source>
</evidence>
<keyword evidence="7 8" id="KW-0472">Membrane</keyword>
<dbReference type="RefSeq" id="WP_238311603.1">
    <property type="nucleotide sequence ID" value="NZ_BPQV01000007.1"/>
</dbReference>
<dbReference type="InterPro" id="IPR004680">
    <property type="entry name" value="Cit_transptr-like_dom"/>
</dbReference>
<feature type="transmembrane region" description="Helical" evidence="8">
    <location>
        <begin position="281"/>
        <end position="299"/>
    </location>
</feature>
<feature type="transmembrane region" description="Helical" evidence="8">
    <location>
        <begin position="33"/>
        <end position="52"/>
    </location>
</feature>
<comment type="similarity">
    <text evidence="2">Belongs to the CitM (TC 2.A.11) transporter family.</text>
</comment>
<keyword evidence="5 8" id="KW-0812">Transmembrane</keyword>
<keyword evidence="6 8" id="KW-1133">Transmembrane helix</keyword>
<keyword evidence="3" id="KW-0813">Transport</keyword>
<dbReference type="Pfam" id="PF03600">
    <property type="entry name" value="CitMHS"/>
    <property type="match status" value="1"/>
</dbReference>
<name>A0ABQ4T9R5_METOR</name>
<keyword evidence="4" id="KW-1003">Cell membrane</keyword>
<evidence type="ECO:0000313" key="10">
    <source>
        <dbReference type="EMBL" id="GJE27806.1"/>
    </source>
</evidence>
<evidence type="ECO:0000259" key="9">
    <source>
        <dbReference type="Pfam" id="PF03600"/>
    </source>
</evidence>
<protein>
    <submittedName>
        <fullName evidence="10">Arsenical pump membrane protein</fullName>
    </submittedName>
</protein>
<comment type="caution">
    <text evidence="10">The sequence shown here is derived from an EMBL/GenBank/DDBJ whole genome shotgun (WGS) entry which is preliminary data.</text>
</comment>
<reference evidence="10" key="1">
    <citation type="journal article" date="2021" name="Front. Microbiol.">
        <title>Comprehensive Comparative Genomics and Phenotyping of Methylobacterium Species.</title>
        <authorList>
            <person name="Alessa O."/>
            <person name="Ogura Y."/>
            <person name="Fujitani Y."/>
            <person name="Takami H."/>
            <person name="Hayashi T."/>
            <person name="Sahin N."/>
            <person name="Tani A."/>
        </authorList>
    </citation>
    <scope>NUCLEOTIDE SEQUENCE</scope>
    <source>
        <strain evidence="10">NBRC 15689</strain>
    </source>
</reference>
<evidence type="ECO:0000256" key="6">
    <source>
        <dbReference type="ARBA" id="ARBA00022989"/>
    </source>
</evidence>
<dbReference type="InterPro" id="IPR000802">
    <property type="entry name" value="Arsenical_pump_ArsB"/>
</dbReference>
<dbReference type="EMBL" id="BPQV01000007">
    <property type="protein sequence ID" value="GJE27806.1"/>
    <property type="molecule type" value="Genomic_DNA"/>
</dbReference>
<dbReference type="CDD" id="cd01118">
    <property type="entry name" value="ArsB_permease"/>
    <property type="match status" value="1"/>
</dbReference>
<feature type="transmembrane region" description="Helical" evidence="8">
    <location>
        <begin position="103"/>
        <end position="132"/>
    </location>
</feature>
<feature type="transmembrane region" description="Helical" evidence="8">
    <location>
        <begin position="182"/>
        <end position="203"/>
    </location>
</feature>
<evidence type="ECO:0000256" key="4">
    <source>
        <dbReference type="ARBA" id="ARBA00022475"/>
    </source>
</evidence>
<sequence>MAAAWGLPLHLTTWIIAALATLGVILRPFSWPEAIWAALGALLLVVLGLMPWQVALQGVAKGTDVYLFLVGMMLLSEIARKEGLFDWLAAHAVRAAKGSATRLFLLVYAVGTVVTVFLSNDACAVVLTPAVFAATKAAGVKEPLPYLFVCAFIANAASFVLPISNPANLVVFAEHMPPLGRWLATFTLPSVLAIVATYVALRLTQNARLKGETVATDVETPRLVLGGKVAAFGIVATGAALIGASAAGLELGLPTFIAGLATSLVVLLINRGGLVEVVKDVSWSVLPLVAGLFVLVEALEKTGVLKMLADLLQRAAQGDPDATAWAGGAIVAFGSNLVNNLPAGLLAGAAVQAAHVQEKVAGAILIGVDLGPNLSVTGSLATILWLTAIRREGEDVSAFAFLKLGFLIMPPALALALAALILV</sequence>
<keyword evidence="11" id="KW-1185">Reference proteome</keyword>
<reference evidence="10" key="2">
    <citation type="submission" date="2021-08" db="EMBL/GenBank/DDBJ databases">
        <authorList>
            <person name="Tani A."/>
            <person name="Ola A."/>
            <person name="Ogura Y."/>
            <person name="Katsura K."/>
            <person name="Hayashi T."/>
        </authorList>
    </citation>
    <scope>NUCLEOTIDE SEQUENCE</scope>
    <source>
        <strain evidence="10">NBRC 15689</strain>
    </source>
</reference>
<evidence type="ECO:0000256" key="1">
    <source>
        <dbReference type="ARBA" id="ARBA00004651"/>
    </source>
</evidence>
<evidence type="ECO:0000256" key="7">
    <source>
        <dbReference type="ARBA" id="ARBA00023136"/>
    </source>
</evidence>
<gene>
    <name evidence="10" type="primary">arsB</name>
    <name evidence="10" type="ORF">LKMONMHP_2668</name>
</gene>
<feature type="transmembrane region" description="Helical" evidence="8">
    <location>
        <begin position="223"/>
        <end position="244"/>
    </location>
</feature>
<feature type="domain" description="Citrate transporter-like" evidence="9">
    <location>
        <begin position="32"/>
        <end position="357"/>
    </location>
</feature>
<comment type="subcellular location">
    <subcellularLocation>
        <location evidence="1">Cell membrane</location>
        <topology evidence="1">Multi-pass membrane protein</topology>
    </subcellularLocation>
</comment>
<evidence type="ECO:0000256" key="2">
    <source>
        <dbReference type="ARBA" id="ARBA00009843"/>
    </source>
</evidence>
<dbReference type="PANTHER" id="PTHR43302:SF5">
    <property type="entry name" value="TRANSPORTER ARSB-RELATED"/>
    <property type="match status" value="1"/>
</dbReference>
<dbReference type="PANTHER" id="PTHR43302">
    <property type="entry name" value="TRANSPORTER ARSB-RELATED"/>
    <property type="match status" value="1"/>
</dbReference>
<evidence type="ECO:0000256" key="5">
    <source>
        <dbReference type="ARBA" id="ARBA00022692"/>
    </source>
</evidence>
<organism evidence="10 11">
    <name type="scientific">Methylobacterium organophilum</name>
    <dbReference type="NCBI Taxonomy" id="410"/>
    <lineage>
        <taxon>Bacteria</taxon>
        <taxon>Pseudomonadati</taxon>
        <taxon>Pseudomonadota</taxon>
        <taxon>Alphaproteobacteria</taxon>
        <taxon>Hyphomicrobiales</taxon>
        <taxon>Methylobacteriaceae</taxon>
        <taxon>Methylobacterium</taxon>
    </lineage>
</organism>
<evidence type="ECO:0000256" key="3">
    <source>
        <dbReference type="ARBA" id="ARBA00022448"/>
    </source>
</evidence>
<feature type="transmembrane region" description="Helical" evidence="8">
    <location>
        <begin position="6"/>
        <end position="26"/>
    </location>
</feature>